<accession>A0A8H3YEG3</accession>
<dbReference type="PANTHER" id="PTHR43149:SF1">
    <property type="entry name" value="DELTA(3,5)-DELTA(2,4)-DIENOYL-COA ISOMERASE, MITOCHONDRIAL"/>
    <property type="match status" value="1"/>
</dbReference>
<evidence type="ECO:0008006" key="9">
    <source>
        <dbReference type="Google" id="ProtNLM"/>
    </source>
</evidence>
<evidence type="ECO:0000313" key="8">
    <source>
        <dbReference type="Proteomes" id="UP000620104"/>
    </source>
</evidence>
<organism evidence="7 8">
    <name type="scientific">Naganishia liquefaciens</name>
    <dbReference type="NCBI Taxonomy" id="104408"/>
    <lineage>
        <taxon>Eukaryota</taxon>
        <taxon>Fungi</taxon>
        <taxon>Dikarya</taxon>
        <taxon>Basidiomycota</taxon>
        <taxon>Agaricomycotina</taxon>
        <taxon>Tremellomycetes</taxon>
        <taxon>Filobasidiales</taxon>
        <taxon>Filobasidiaceae</taxon>
        <taxon>Naganishia</taxon>
    </lineage>
</organism>
<evidence type="ECO:0000256" key="2">
    <source>
        <dbReference type="ARBA" id="ARBA00005254"/>
    </source>
</evidence>
<name>A0A8H3YEG3_9TREE</name>
<dbReference type="GO" id="GO:0051750">
    <property type="term" value="F:delta(3,5)-delta(2,4)-dienoyl-CoA isomerase activity"/>
    <property type="evidence" value="ECO:0007669"/>
    <property type="project" value="TreeGrafter"/>
</dbReference>
<dbReference type="Proteomes" id="UP000620104">
    <property type="component" value="Unassembled WGS sequence"/>
</dbReference>
<dbReference type="AlphaFoldDB" id="A0A8H3YEG3"/>
<evidence type="ECO:0000256" key="5">
    <source>
        <dbReference type="ARBA" id="ARBA00023235"/>
    </source>
</evidence>
<sequence>MWREMSKIFEDLRFDPSVRAIVLASESEKIWTAGLDVASEGDTLASKVNPAHKALILHEHIKDFQASISSIEKATQPVIAAISGLCLGLGIDIASACDEVNVGLAADIGTLQRFPKITGNSSLARELALTGRRFTPEESTSIGFTSRVVPGGRGGVLAEAIAVAKVIASKSPVAVTSTKRLMILGETDARDHSVQEGLDYTAAWNMSMLQSEVSKFRNHAIYSLTKPYIQSRQDTPKAMRAAMAKQEPQFTDLPRLPQWQDPGNHRKEKRASKL</sequence>
<feature type="region of interest" description="Disordered" evidence="6">
    <location>
        <begin position="233"/>
        <end position="274"/>
    </location>
</feature>
<dbReference type="Gene3D" id="3.90.226.10">
    <property type="entry name" value="2-enoyl-CoA Hydratase, Chain A, domain 1"/>
    <property type="match status" value="1"/>
</dbReference>
<comment type="pathway">
    <text evidence="1">Lipid metabolism; fatty acid beta-oxidation.</text>
</comment>
<dbReference type="GO" id="GO:0006635">
    <property type="term" value="P:fatty acid beta-oxidation"/>
    <property type="evidence" value="ECO:0007669"/>
    <property type="project" value="UniProtKB-UniPathway"/>
</dbReference>
<gene>
    <name evidence="7" type="ORF">NliqN6_1133</name>
</gene>
<keyword evidence="4" id="KW-0443">Lipid metabolism</keyword>
<dbReference type="EMBL" id="BLZA01000009">
    <property type="protein sequence ID" value="GHJ84731.1"/>
    <property type="molecule type" value="Genomic_DNA"/>
</dbReference>
<dbReference type="InterPro" id="IPR014748">
    <property type="entry name" value="Enoyl-CoA_hydra_C"/>
</dbReference>
<dbReference type="InterPro" id="IPR045002">
    <property type="entry name" value="Ech1-like"/>
</dbReference>
<evidence type="ECO:0000256" key="1">
    <source>
        <dbReference type="ARBA" id="ARBA00005005"/>
    </source>
</evidence>
<evidence type="ECO:0000256" key="4">
    <source>
        <dbReference type="ARBA" id="ARBA00023098"/>
    </source>
</evidence>
<protein>
    <recommendedName>
        <fullName evidence="9">Enoyl-CoA hydratase/isomerase family protein</fullName>
    </recommendedName>
</protein>
<dbReference type="GO" id="GO:0005739">
    <property type="term" value="C:mitochondrion"/>
    <property type="evidence" value="ECO:0007669"/>
    <property type="project" value="TreeGrafter"/>
</dbReference>
<dbReference type="Gene3D" id="1.10.12.10">
    <property type="entry name" value="Lyase 2-enoyl-coa Hydratase, Chain A, domain 2"/>
    <property type="match status" value="1"/>
</dbReference>
<keyword evidence="8" id="KW-1185">Reference proteome</keyword>
<dbReference type="OrthoDB" id="14970at2759"/>
<comment type="caution">
    <text evidence="7">The sequence shown here is derived from an EMBL/GenBank/DDBJ whole genome shotgun (WGS) entry which is preliminary data.</text>
</comment>
<dbReference type="InterPro" id="IPR029045">
    <property type="entry name" value="ClpP/crotonase-like_dom_sf"/>
</dbReference>
<dbReference type="PANTHER" id="PTHR43149">
    <property type="entry name" value="ENOYL-COA HYDRATASE"/>
    <property type="match status" value="1"/>
</dbReference>
<evidence type="ECO:0000313" key="7">
    <source>
        <dbReference type="EMBL" id="GHJ84731.1"/>
    </source>
</evidence>
<proteinExistence type="inferred from homology"/>
<keyword evidence="3" id="KW-0276">Fatty acid metabolism</keyword>
<keyword evidence="5" id="KW-0413">Isomerase</keyword>
<dbReference type="Pfam" id="PF00378">
    <property type="entry name" value="ECH_1"/>
    <property type="match status" value="1"/>
</dbReference>
<dbReference type="InterPro" id="IPR001753">
    <property type="entry name" value="Enoyl-CoA_hydra/iso"/>
</dbReference>
<dbReference type="UniPathway" id="UPA00659"/>
<comment type="similarity">
    <text evidence="2">Belongs to the enoyl-CoA hydratase/isomerase family.</text>
</comment>
<evidence type="ECO:0000256" key="3">
    <source>
        <dbReference type="ARBA" id="ARBA00022832"/>
    </source>
</evidence>
<dbReference type="CDD" id="cd06558">
    <property type="entry name" value="crotonase-like"/>
    <property type="match status" value="1"/>
</dbReference>
<reference evidence="7" key="1">
    <citation type="submission" date="2020-07" db="EMBL/GenBank/DDBJ databases">
        <title>Draft Genome Sequence of a Deep-Sea Yeast, Naganishia (Cryptococcus) liquefaciens strain N6.</title>
        <authorList>
            <person name="Han Y.W."/>
            <person name="Kajitani R."/>
            <person name="Morimoto H."/>
            <person name="Parhat M."/>
            <person name="Tsubouchi H."/>
            <person name="Bakenova O."/>
            <person name="Ogata M."/>
            <person name="Argunhan B."/>
            <person name="Aoki R."/>
            <person name="Kajiwara S."/>
            <person name="Itoh T."/>
            <person name="Iwasaki H."/>
        </authorList>
    </citation>
    <scope>NUCLEOTIDE SEQUENCE</scope>
    <source>
        <strain evidence="7">N6</strain>
    </source>
</reference>
<evidence type="ECO:0000256" key="6">
    <source>
        <dbReference type="SAM" id="MobiDB-lite"/>
    </source>
</evidence>
<dbReference type="SUPFAM" id="SSF52096">
    <property type="entry name" value="ClpP/crotonase"/>
    <property type="match status" value="1"/>
</dbReference>